<feature type="non-terminal residue" evidence="1">
    <location>
        <position position="1"/>
    </location>
</feature>
<organism evidence="1 2">
    <name type="scientific">Rathayibacter toxicus</name>
    <dbReference type="NCBI Taxonomy" id="145458"/>
    <lineage>
        <taxon>Bacteria</taxon>
        <taxon>Bacillati</taxon>
        <taxon>Actinomycetota</taxon>
        <taxon>Actinomycetes</taxon>
        <taxon>Micrococcales</taxon>
        <taxon>Microbacteriaceae</taxon>
        <taxon>Rathayibacter</taxon>
    </lineage>
</organism>
<reference evidence="1 2" key="1">
    <citation type="submission" date="2015-04" db="EMBL/GenBank/DDBJ databases">
        <title>Draft genome sequence of Rathayibacter toxicus strain FH-142 (AKA 70134 or CS 32), a Western Australian isolate.</title>
        <authorList>
            <consortium name="Consortium for Microbial Forensics and Genomics (microFORGE)"/>
            <person name="Knight B.M."/>
            <person name="Roberts D.P."/>
            <person name="Lin D."/>
            <person name="Hari K."/>
            <person name="Fletcher J."/>
            <person name="Melcher U."/>
            <person name="Blagden T."/>
            <person name="Luster D.G."/>
            <person name="Sechler A.J."/>
            <person name="Schneider W.L."/>
            <person name="Winegar R.A."/>
        </authorList>
    </citation>
    <scope>NUCLEOTIDE SEQUENCE [LARGE SCALE GENOMIC DNA]</scope>
    <source>
        <strain evidence="1 2">FH142</strain>
    </source>
</reference>
<name>A0A0U1PV52_9MICO</name>
<accession>A0A0U1PV52</accession>
<keyword evidence="2" id="KW-1185">Reference proteome</keyword>
<sequence>GGGPQGAPAAGRLPGPVVVRTWSCPVIGDASRAVDELLLTQLREIVEEFAPDEAVIRTSFHQSPLPLALLLRLYGVRPLSGASIDFAGALLYVRLVPGETLDEDQPEPERALAIAAAAAFPLPPGDDGPLSFRPAAPLPPVFAGAG</sequence>
<comment type="caution">
    <text evidence="1">The sequence shown here is derived from an EMBL/GenBank/DDBJ whole genome shotgun (WGS) entry which is preliminary data.</text>
</comment>
<proteinExistence type="predicted"/>
<dbReference type="EMBL" id="LBFI01000019">
    <property type="protein sequence ID" value="KKM46565.1"/>
    <property type="molecule type" value="Genomic_DNA"/>
</dbReference>
<dbReference type="Proteomes" id="UP000052979">
    <property type="component" value="Unassembled WGS sequence"/>
</dbReference>
<dbReference type="PATRIC" id="fig|145458.8.peg.500"/>
<feature type="non-terminal residue" evidence="1">
    <location>
        <position position="146"/>
    </location>
</feature>
<dbReference type="AlphaFoldDB" id="A0A0U1PV52"/>
<evidence type="ECO:0000313" key="1">
    <source>
        <dbReference type="EMBL" id="KKM46565.1"/>
    </source>
</evidence>
<gene>
    <name evidence="1" type="ORF">VT73_02460</name>
</gene>
<evidence type="ECO:0000313" key="2">
    <source>
        <dbReference type="Proteomes" id="UP000052979"/>
    </source>
</evidence>
<protein>
    <submittedName>
        <fullName evidence="1">Uncharacterized protein</fullName>
    </submittedName>
</protein>